<organism evidence="2 3">
    <name type="scientific">Halobacterium bonnevillei</name>
    <dbReference type="NCBI Taxonomy" id="2692200"/>
    <lineage>
        <taxon>Archaea</taxon>
        <taxon>Methanobacteriati</taxon>
        <taxon>Methanobacteriota</taxon>
        <taxon>Stenosarchaea group</taxon>
        <taxon>Halobacteria</taxon>
        <taxon>Halobacteriales</taxon>
        <taxon>Halobacteriaceae</taxon>
        <taxon>Halobacterium</taxon>
    </lineage>
</organism>
<evidence type="ECO:0000259" key="1">
    <source>
        <dbReference type="PROSITE" id="PS51819"/>
    </source>
</evidence>
<dbReference type="AlphaFoldDB" id="A0A6B0SJ27"/>
<evidence type="ECO:0000313" key="3">
    <source>
        <dbReference type="Proteomes" id="UP000471521"/>
    </source>
</evidence>
<name>A0A6B0SJ27_9EURY</name>
<gene>
    <name evidence="2" type="ORF">GRX66_02420</name>
</gene>
<dbReference type="PANTHER" id="PTHR40265">
    <property type="entry name" value="BLL2707 PROTEIN"/>
    <property type="match status" value="1"/>
</dbReference>
<dbReference type="PROSITE" id="PS51819">
    <property type="entry name" value="VOC"/>
    <property type="match status" value="1"/>
</dbReference>
<sequence>MCPDGQALGMRPVIDHVPFAASDLDAIVERFESAGFAPTYGGEHPDAGTEMAALVLPDGSYLELVAPTREDPAWWGEFFDYADPIGGPSDWCVETGSVHAECQRVIDHDVEVHGPSYGSRERPDGTLVEWDNAFLGPPDEHVLPFVVSDRTPREFRVPDSDLYGSPVSGIAWVVLATDDLDTTVERFERLYRFPSPEYDYDDEFGELARFPGQDVVVCEPSNGRVAERVDEFGPCPAAVLLTANIDDARHQHPLTDGREWFGRRVRWVDGLDGYLGLAER</sequence>
<keyword evidence="3" id="KW-1185">Reference proteome</keyword>
<dbReference type="Proteomes" id="UP000471521">
    <property type="component" value="Unassembled WGS sequence"/>
</dbReference>
<dbReference type="PANTHER" id="PTHR40265:SF1">
    <property type="entry name" value="GLYOXALASE-LIKE DOMAIN-CONTAINING PROTEIN"/>
    <property type="match status" value="1"/>
</dbReference>
<dbReference type="SUPFAM" id="SSF54593">
    <property type="entry name" value="Glyoxalase/Bleomycin resistance protein/Dihydroxybiphenyl dioxygenase"/>
    <property type="match status" value="1"/>
</dbReference>
<dbReference type="EMBL" id="WUUU01000007">
    <property type="protein sequence ID" value="MXR19513.1"/>
    <property type="molecule type" value="Genomic_DNA"/>
</dbReference>
<comment type="caution">
    <text evidence="2">The sequence shown here is derived from an EMBL/GenBank/DDBJ whole genome shotgun (WGS) entry which is preliminary data.</text>
</comment>
<reference evidence="2 3" key="1">
    <citation type="submission" date="2019-12" db="EMBL/GenBank/DDBJ databases">
        <title>Isolation and characterization of three novel carbon monoxide-oxidizing members of Halobacteria from salione crusts and soils.</title>
        <authorList>
            <person name="Myers M.R."/>
            <person name="King G.M."/>
        </authorList>
    </citation>
    <scope>NUCLEOTIDE SEQUENCE [LARGE SCALE GENOMIC DNA]</scope>
    <source>
        <strain evidence="2 3">PCN9</strain>
    </source>
</reference>
<evidence type="ECO:0000313" key="2">
    <source>
        <dbReference type="EMBL" id="MXR19513.1"/>
    </source>
</evidence>
<accession>A0A6B0SJ27</accession>
<dbReference type="InterPro" id="IPR025870">
    <property type="entry name" value="Glyoxalase-like_dom"/>
</dbReference>
<proteinExistence type="predicted"/>
<protein>
    <submittedName>
        <fullName evidence="2">VOC family protein</fullName>
    </submittedName>
</protein>
<dbReference type="InterPro" id="IPR029068">
    <property type="entry name" value="Glyas_Bleomycin-R_OHBP_Dase"/>
</dbReference>
<dbReference type="InterPro" id="IPR037523">
    <property type="entry name" value="VOC_core"/>
</dbReference>
<feature type="domain" description="VOC" evidence="1">
    <location>
        <begin position="13"/>
        <end position="148"/>
    </location>
</feature>
<dbReference type="Pfam" id="PF13468">
    <property type="entry name" value="Glyoxalase_3"/>
    <property type="match status" value="1"/>
</dbReference>
<dbReference type="Gene3D" id="3.10.180.10">
    <property type="entry name" value="2,3-Dihydroxybiphenyl 1,2-Dioxygenase, domain 1"/>
    <property type="match status" value="1"/>
</dbReference>